<proteinExistence type="predicted"/>
<feature type="region of interest" description="Disordered" evidence="1">
    <location>
        <begin position="41"/>
        <end position="60"/>
    </location>
</feature>
<dbReference type="AlphaFoldDB" id="J3P5G3"/>
<dbReference type="RefSeq" id="XP_009224858.1">
    <property type="nucleotide sequence ID" value="XM_009226594.1"/>
</dbReference>
<dbReference type="EMBL" id="GL385398">
    <property type="protein sequence ID" value="EJT74914.1"/>
    <property type="molecule type" value="Genomic_DNA"/>
</dbReference>
<evidence type="ECO:0000313" key="4">
    <source>
        <dbReference type="Proteomes" id="UP000006039"/>
    </source>
</evidence>
<reference evidence="3" key="5">
    <citation type="submission" date="2018-04" db="UniProtKB">
        <authorList>
            <consortium name="EnsemblFungi"/>
        </authorList>
    </citation>
    <scope>IDENTIFICATION</scope>
    <source>
        <strain evidence="3">R3-111a-1</strain>
    </source>
</reference>
<reference evidence="2" key="3">
    <citation type="submission" date="2010-09" db="EMBL/GenBank/DDBJ databases">
        <title>Annotation of Gaeumannomyces graminis var. tritici R3-111a-1.</title>
        <authorList>
            <consortium name="The Broad Institute Genome Sequencing Platform"/>
            <person name="Ma L.-J."/>
            <person name="Dead R."/>
            <person name="Young S.K."/>
            <person name="Zeng Q."/>
            <person name="Gargeya S."/>
            <person name="Fitzgerald M."/>
            <person name="Haas B."/>
            <person name="Abouelleil A."/>
            <person name="Alvarado L."/>
            <person name="Arachchi H.M."/>
            <person name="Berlin A."/>
            <person name="Brown A."/>
            <person name="Chapman S.B."/>
            <person name="Chen Z."/>
            <person name="Dunbar C."/>
            <person name="Freedman E."/>
            <person name="Gearin G."/>
            <person name="Gellesch M."/>
            <person name="Goldberg J."/>
            <person name="Griggs A."/>
            <person name="Gujja S."/>
            <person name="Heiman D."/>
            <person name="Howarth C."/>
            <person name="Larson L."/>
            <person name="Lui A."/>
            <person name="MacDonald P.J.P."/>
            <person name="Mehta T."/>
            <person name="Montmayeur A."/>
            <person name="Murphy C."/>
            <person name="Neiman D."/>
            <person name="Pearson M."/>
            <person name="Priest M."/>
            <person name="Roberts A."/>
            <person name="Saif S."/>
            <person name="Shea T."/>
            <person name="Shenoy N."/>
            <person name="Sisk P."/>
            <person name="Stolte C."/>
            <person name="Sykes S."/>
            <person name="Yandava C."/>
            <person name="Wortman J."/>
            <person name="Nusbaum C."/>
            <person name="Birren B."/>
        </authorList>
    </citation>
    <scope>NUCLEOTIDE SEQUENCE</scope>
    <source>
        <strain evidence="2">R3-111a-1</strain>
    </source>
</reference>
<reference evidence="4" key="1">
    <citation type="submission" date="2010-07" db="EMBL/GenBank/DDBJ databases">
        <title>The genome sequence of Gaeumannomyces graminis var. tritici strain R3-111a-1.</title>
        <authorList>
            <consortium name="The Broad Institute Genome Sequencing Platform"/>
            <person name="Ma L.-J."/>
            <person name="Dead R."/>
            <person name="Young S."/>
            <person name="Zeng Q."/>
            <person name="Koehrsen M."/>
            <person name="Alvarado L."/>
            <person name="Berlin A."/>
            <person name="Chapman S.B."/>
            <person name="Chen Z."/>
            <person name="Freedman E."/>
            <person name="Gellesch M."/>
            <person name="Goldberg J."/>
            <person name="Griggs A."/>
            <person name="Gujja S."/>
            <person name="Heilman E.R."/>
            <person name="Heiman D."/>
            <person name="Hepburn T."/>
            <person name="Howarth C."/>
            <person name="Jen D."/>
            <person name="Larson L."/>
            <person name="Mehta T."/>
            <person name="Neiman D."/>
            <person name="Pearson M."/>
            <person name="Roberts A."/>
            <person name="Saif S."/>
            <person name="Shea T."/>
            <person name="Shenoy N."/>
            <person name="Sisk P."/>
            <person name="Stolte C."/>
            <person name="Sykes S."/>
            <person name="Walk T."/>
            <person name="White J."/>
            <person name="Yandava C."/>
            <person name="Haas B."/>
            <person name="Nusbaum C."/>
            <person name="Birren B."/>
        </authorList>
    </citation>
    <scope>NUCLEOTIDE SEQUENCE [LARGE SCALE GENOMIC DNA]</scope>
    <source>
        <strain evidence="4">R3-111a-1</strain>
    </source>
</reference>
<name>J3P5G3_GAET3</name>
<keyword evidence="4" id="KW-1185">Reference proteome</keyword>
<reference evidence="2" key="2">
    <citation type="submission" date="2010-07" db="EMBL/GenBank/DDBJ databases">
        <authorList>
            <consortium name="The Broad Institute Genome Sequencing Platform"/>
            <consortium name="Broad Institute Genome Sequencing Center for Infectious Disease"/>
            <person name="Ma L.-J."/>
            <person name="Dead R."/>
            <person name="Young S."/>
            <person name="Zeng Q."/>
            <person name="Koehrsen M."/>
            <person name="Alvarado L."/>
            <person name="Berlin A."/>
            <person name="Chapman S.B."/>
            <person name="Chen Z."/>
            <person name="Freedman E."/>
            <person name="Gellesch M."/>
            <person name="Goldberg J."/>
            <person name="Griggs A."/>
            <person name="Gujja S."/>
            <person name="Heilman E.R."/>
            <person name="Heiman D."/>
            <person name="Hepburn T."/>
            <person name="Howarth C."/>
            <person name="Jen D."/>
            <person name="Larson L."/>
            <person name="Mehta T."/>
            <person name="Neiman D."/>
            <person name="Pearson M."/>
            <person name="Roberts A."/>
            <person name="Saif S."/>
            <person name="Shea T."/>
            <person name="Shenoy N."/>
            <person name="Sisk P."/>
            <person name="Stolte C."/>
            <person name="Sykes S."/>
            <person name="Walk T."/>
            <person name="White J."/>
            <person name="Yandava C."/>
            <person name="Haas B."/>
            <person name="Nusbaum C."/>
            <person name="Birren B."/>
        </authorList>
    </citation>
    <scope>NUCLEOTIDE SEQUENCE</scope>
    <source>
        <strain evidence="2">R3-111a-1</strain>
    </source>
</reference>
<dbReference type="EnsemblFungi" id="EJT74914">
    <property type="protein sequence ID" value="EJT74914"/>
    <property type="gene ID" value="GGTG_08752"/>
</dbReference>
<gene>
    <name evidence="3" type="primary">20349210</name>
    <name evidence="2" type="ORF">GGTG_08752</name>
</gene>
<organism evidence="2">
    <name type="scientific">Gaeumannomyces tritici (strain R3-111a-1)</name>
    <name type="common">Wheat and barley take-all root rot fungus</name>
    <name type="synonym">Gaeumannomyces graminis var. tritici</name>
    <dbReference type="NCBI Taxonomy" id="644352"/>
    <lineage>
        <taxon>Eukaryota</taxon>
        <taxon>Fungi</taxon>
        <taxon>Dikarya</taxon>
        <taxon>Ascomycota</taxon>
        <taxon>Pezizomycotina</taxon>
        <taxon>Sordariomycetes</taxon>
        <taxon>Sordariomycetidae</taxon>
        <taxon>Magnaporthales</taxon>
        <taxon>Magnaporthaceae</taxon>
        <taxon>Gaeumannomyces</taxon>
    </lineage>
</organism>
<evidence type="ECO:0000313" key="3">
    <source>
        <dbReference type="EnsemblFungi" id="EJT74914"/>
    </source>
</evidence>
<evidence type="ECO:0000256" key="1">
    <source>
        <dbReference type="SAM" id="MobiDB-lite"/>
    </source>
</evidence>
<reference evidence="3" key="4">
    <citation type="journal article" date="2015" name="G3 (Bethesda)">
        <title>Genome sequences of three phytopathogenic species of the Magnaporthaceae family of fungi.</title>
        <authorList>
            <person name="Okagaki L.H."/>
            <person name="Nunes C.C."/>
            <person name="Sailsbery J."/>
            <person name="Clay B."/>
            <person name="Brown D."/>
            <person name="John T."/>
            <person name="Oh Y."/>
            <person name="Young N."/>
            <person name="Fitzgerald M."/>
            <person name="Haas B.J."/>
            <person name="Zeng Q."/>
            <person name="Young S."/>
            <person name="Adiconis X."/>
            <person name="Fan L."/>
            <person name="Levin J.Z."/>
            <person name="Mitchell T.K."/>
            <person name="Okubara P.A."/>
            <person name="Farman M.L."/>
            <person name="Kohn L.M."/>
            <person name="Birren B."/>
            <person name="Ma L.-J."/>
            <person name="Dean R.A."/>
        </authorList>
    </citation>
    <scope>NUCLEOTIDE SEQUENCE</scope>
    <source>
        <strain evidence="3">R3-111a-1</strain>
    </source>
</reference>
<sequence>MGKSKEDIGKYGVRVENPIAGSECELDIGGGFDMQGQGAWEKGAHRGHPQRVPGLVPGGV</sequence>
<protein>
    <submittedName>
        <fullName evidence="2 3">Uncharacterized protein</fullName>
    </submittedName>
</protein>
<dbReference type="Proteomes" id="UP000006039">
    <property type="component" value="Unassembled WGS sequence"/>
</dbReference>
<dbReference type="HOGENOM" id="CLU_2941885_0_0_1"/>
<dbReference type="VEuPathDB" id="FungiDB:GGTG_08752"/>
<evidence type="ECO:0000313" key="2">
    <source>
        <dbReference type="EMBL" id="EJT74914.1"/>
    </source>
</evidence>
<dbReference type="GeneID" id="20349210"/>
<accession>J3P5G3</accession>